<dbReference type="EC" id="2.4.2.59" evidence="6"/>
<feature type="binding site" evidence="6">
    <location>
        <position position="153"/>
    </location>
    <ligand>
        <name>Fe cation</name>
        <dbReference type="ChEBI" id="CHEBI:24875"/>
        <note>ligand shared between two adjacent protomers</note>
    </ligand>
</feature>
<dbReference type="UniPathway" id="UPA00060"/>
<feature type="binding site" description="in other chain" evidence="6">
    <location>
        <position position="168"/>
    </location>
    <ligand>
        <name>Fe cation</name>
        <dbReference type="ChEBI" id="CHEBI:24875"/>
        <note>ligand shared between two adjacent protomers</note>
    </ligand>
</feature>
<evidence type="ECO:0000256" key="5">
    <source>
        <dbReference type="ARBA" id="ARBA00023027"/>
    </source>
</evidence>
<feature type="binding site" description="in other chain" evidence="6">
    <location>
        <position position="123"/>
    </location>
    <ligand>
        <name>NAD(+)</name>
        <dbReference type="ChEBI" id="CHEBI:57540"/>
        <note>ligand shared between two adjacent protomers</note>
    </ligand>
</feature>
<evidence type="ECO:0000256" key="3">
    <source>
        <dbReference type="ARBA" id="ARBA00022977"/>
    </source>
</evidence>
<proteinExistence type="inferred from homology"/>
<reference evidence="7 8" key="1">
    <citation type="submission" date="2013-07" db="EMBL/GenBank/DDBJ databases">
        <title>Genome of Archaeoglobus fulgidus.</title>
        <authorList>
            <person name="Fiebig A."/>
            <person name="Birkeland N.-K."/>
        </authorList>
    </citation>
    <scope>NUCLEOTIDE SEQUENCE [LARGE SCALE GENOMIC DNA]</scope>
    <source>
        <strain evidence="7 8">DSM 8774</strain>
    </source>
</reference>
<feature type="binding site" description="in other chain" evidence="6">
    <location>
        <begin position="52"/>
        <end position="53"/>
    </location>
    <ligand>
        <name>NAD(+)</name>
        <dbReference type="ChEBI" id="CHEBI:57540"/>
        <note>ligand shared between two adjacent protomers</note>
    </ligand>
</feature>
<keyword evidence="1 6" id="KW-0808">Transferase</keyword>
<keyword evidence="5 6" id="KW-0520">NAD</keyword>
<comment type="subunit">
    <text evidence="6">Homooctamer; tetramer of dimers.</text>
</comment>
<name>A0A075WC96_ARCFL</name>
<comment type="cofactor">
    <cofactor evidence="6">
        <name>Fe(2+)</name>
        <dbReference type="ChEBI" id="CHEBI:29033"/>
    </cofactor>
</comment>
<evidence type="ECO:0000256" key="4">
    <source>
        <dbReference type="ARBA" id="ARBA00023004"/>
    </source>
</evidence>
<dbReference type="GO" id="GO:0009229">
    <property type="term" value="P:thiamine diphosphate biosynthetic process"/>
    <property type="evidence" value="ECO:0007669"/>
    <property type="project" value="UniProtKB-UniRule"/>
</dbReference>
<keyword evidence="3 6" id="KW-0784">Thiamine biosynthesis</keyword>
<sequence length="252" mass="26911">MEAEITKAIVETASEEWVEYAESDVIVVGAGPSGLTAARYLAEKGLKTLVLERRLSFGGGIGGGGMLFHKVVVEREAKDILDDFGIRYTEHRNFLVADSAEFMAKLAAKAIDAGAKIIHGVSVEDVIFRDDPLGVRGVCIQWSAVEISGLHVDPLFLRSRAVVDATGHDAEVISVAARKIPLEVSVVGERSAYSEVAEREIVEKTGKIVKGLYAAGMAVAAVHNLPRMGPIFGGMLLSGKKVAEIVAEDLKL</sequence>
<dbReference type="Pfam" id="PF01946">
    <property type="entry name" value="Thi4"/>
    <property type="match status" value="1"/>
</dbReference>
<evidence type="ECO:0000256" key="2">
    <source>
        <dbReference type="ARBA" id="ARBA00022723"/>
    </source>
</evidence>
<feature type="binding site" evidence="6">
    <location>
        <begin position="151"/>
        <end position="153"/>
    </location>
    <ligand>
        <name>NAD(+)</name>
        <dbReference type="ChEBI" id="CHEBI:57540"/>
        <note>ligand shared between two adjacent protomers</note>
    </ligand>
</feature>
<dbReference type="PRINTS" id="PR00411">
    <property type="entry name" value="PNDRDTASEI"/>
</dbReference>
<dbReference type="PANTHER" id="PTHR43422">
    <property type="entry name" value="THIAMINE THIAZOLE SYNTHASE"/>
    <property type="match status" value="1"/>
</dbReference>
<gene>
    <name evidence="6" type="primary">thi4</name>
    <name evidence="7" type="ORF">AFULGI_00007840</name>
</gene>
<dbReference type="PANTHER" id="PTHR43422:SF3">
    <property type="entry name" value="THIAMINE THIAZOLE SYNTHASE"/>
    <property type="match status" value="1"/>
</dbReference>
<dbReference type="InterPro" id="IPR036188">
    <property type="entry name" value="FAD/NAD-bd_sf"/>
</dbReference>
<comment type="function">
    <text evidence="6">Involved in the biosynthesis of the thiazole moiety of thiamine. Catalyzes the conversion of NAD and glycine to adenosine diphosphate 5-(2-hydroxyethyl)-4-methylthiazole-2-carboxylate (ADT), an adenylated thiazole intermediate, using free sulfide as a source of sulfur.</text>
</comment>
<dbReference type="HAMAP" id="MF_00304">
    <property type="entry name" value="Thi4"/>
    <property type="match status" value="1"/>
</dbReference>
<comment type="pathway">
    <text evidence="6">Cofactor biosynthesis; thiamine diphosphate biosynthesis.</text>
</comment>
<protein>
    <recommendedName>
        <fullName evidence="6">Thiamine thiazole synthase</fullName>
        <ecNumber evidence="6">2.4.2.59</ecNumber>
    </recommendedName>
</protein>
<dbReference type="SUPFAM" id="SSF51905">
    <property type="entry name" value="FAD/NAD(P)-binding domain"/>
    <property type="match status" value="1"/>
</dbReference>
<dbReference type="PRINTS" id="PR00368">
    <property type="entry name" value="FADPNR"/>
</dbReference>
<dbReference type="GO" id="GO:0016763">
    <property type="term" value="F:pentosyltransferase activity"/>
    <property type="evidence" value="ECO:0007669"/>
    <property type="project" value="UniProtKB-UniRule"/>
</dbReference>
<comment type="caution">
    <text evidence="6">Lacks conserved residue(s) required for the propagation of feature annotation.</text>
</comment>
<accession>A0A075WC96</accession>
<dbReference type="GO" id="GO:0009228">
    <property type="term" value="P:thiamine biosynthetic process"/>
    <property type="evidence" value="ECO:0007669"/>
    <property type="project" value="UniProtKB-KW"/>
</dbReference>
<evidence type="ECO:0000313" key="7">
    <source>
        <dbReference type="EMBL" id="AIG97581.1"/>
    </source>
</evidence>
<dbReference type="AlphaFoldDB" id="A0A075WC96"/>
<feature type="binding site" description="in other chain" evidence="6">
    <location>
        <position position="60"/>
    </location>
    <ligand>
        <name>NAD(+)</name>
        <dbReference type="ChEBI" id="CHEBI:57540"/>
        <note>ligand shared between two adjacent protomers</note>
    </ligand>
</feature>
<feature type="binding site" description="in other chain" evidence="6">
    <location>
        <position position="217"/>
    </location>
    <ligand>
        <name>NAD(+)</name>
        <dbReference type="ChEBI" id="CHEBI:57540"/>
        <note>ligand shared between two adjacent protomers</note>
    </ligand>
</feature>
<comment type="similarity">
    <text evidence="6">Belongs to the THI4 family.</text>
</comment>
<dbReference type="Gene3D" id="3.50.50.60">
    <property type="entry name" value="FAD/NAD(P)-binding domain"/>
    <property type="match status" value="1"/>
</dbReference>
<dbReference type="InterPro" id="IPR002922">
    <property type="entry name" value="Thi4_fam"/>
</dbReference>
<evidence type="ECO:0000313" key="8">
    <source>
        <dbReference type="Proteomes" id="UP000028501"/>
    </source>
</evidence>
<organism evidence="7 8">
    <name type="scientific">Archaeoglobus fulgidus DSM 8774</name>
    <dbReference type="NCBI Taxonomy" id="1344584"/>
    <lineage>
        <taxon>Archaea</taxon>
        <taxon>Methanobacteriati</taxon>
        <taxon>Methanobacteriota</taxon>
        <taxon>Archaeoglobi</taxon>
        <taxon>Archaeoglobales</taxon>
        <taxon>Archaeoglobaceae</taxon>
        <taxon>Archaeoglobus</taxon>
    </lineage>
</organism>
<dbReference type="Proteomes" id="UP000028501">
    <property type="component" value="Chromosome"/>
</dbReference>
<keyword evidence="4 6" id="KW-0408">Iron</keyword>
<evidence type="ECO:0000256" key="6">
    <source>
        <dbReference type="HAMAP-Rule" id="MF_00304"/>
    </source>
</evidence>
<feature type="binding site" evidence="6">
    <location>
        <position position="227"/>
    </location>
    <ligand>
        <name>glycine</name>
        <dbReference type="ChEBI" id="CHEBI:57305"/>
    </ligand>
</feature>
<dbReference type="NCBIfam" id="TIGR00292">
    <property type="entry name" value="sulfide-dependent adenosine diphosphate thiazole synthase"/>
    <property type="match status" value="1"/>
</dbReference>
<evidence type="ECO:0000256" key="1">
    <source>
        <dbReference type="ARBA" id="ARBA00022679"/>
    </source>
</evidence>
<dbReference type="HOGENOM" id="CLU_053727_2_0_2"/>
<dbReference type="KEGG" id="afg:AFULGI_00007840"/>
<dbReference type="GO" id="GO:0052837">
    <property type="term" value="P:thiazole biosynthetic process"/>
    <property type="evidence" value="ECO:0007669"/>
    <property type="project" value="UniProtKB-UniRule"/>
</dbReference>
<feature type="binding site" description="in other chain" evidence="6">
    <location>
        <position position="33"/>
    </location>
    <ligand>
        <name>NAD(+)</name>
        <dbReference type="ChEBI" id="CHEBI:57540"/>
        <note>ligand shared between two adjacent protomers</note>
    </ligand>
</feature>
<keyword evidence="2 6" id="KW-0479">Metal-binding</keyword>
<dbReference type="GO" id="GO:0005506">
    <property type="term" value="F:iron ion binding"/>
    <property type="evidence" value="ECO:0007669"/>
    <property type="project" value="UniProtKB-UniRule"/>
</dbReference>
<comment type="catalytic activity">
    <reaction evidence="6">
        <text>hydrogen sulfide + glycine + NAD(+) = ADP-5-ethyl-4-methylthiazole-2-carboxylate + nicotinamide + 3 H2O + H(+)</text>
        <dbReference type="Rhea" id="RHEA:55704"/>
        <dbReference type="ChEBI" id="CHEBI:15377"/>
        <dbReference type="ChEBI" id="CHEBI:15378"/>
        <dbReference type="ChEBI" id="CHEBI:17154"/>
        <dbReference type="ChEBI" id="CHEBI:29919"/>
        <dbReference type="ChEBI" id="CHEBI:57305"/>
        <dbReference type="ChEBI" id="CHEBI:57540"/>
        <dbReference type="ChEBI" id="CHEBI:139151"/>
        <dbReference type="EC" id="2.4.2.59"/>
    </reaction>
</comment>
<dbReference type="InterPro" id="IPR022828">
    <property type="entry name" value="Thi4_prok"/>
</dbReference>
<dbReference type="EMBL" id="CP006577">
    <property type="protein sequence ID" value="AIG97581.1"/>
    <property type="molecule type" value="Genomic_DNA"/>
</dbReference>